<feature type="signal peptide" evidence="3">
    <location>
        <begin position="1"/>
        <end position="23"/>
    </location>
</feature>
<comment type="caution">
    <text evidence="5">The sequence shown here is derived from an EMBL/GenBank/DDBJ whole genome shotgun (WGS) entry which is preliminary data.</text>
</comment>
<organism evidence="5 6">
    <name type="scientific">Christensenella tenuis</name>
    <dbReference type="NCBI Taxonomy" id="2763033"/>
    <lineage>
        <taxon>Bacteria</taxon>
        <taxon>Bacillati</taxon>
        <taxon>Bacillota</taxon>
        <taxon>Clostridia</taxon>
        <taxon>Christensenellales</taxon>
        <taxon>Christensenellaceae</taxon>
        <taxon>Christensenella</taxon>
    </lineage>
</organism>
<evidence type="ECO:0000313" key="6">
    <source>
        <dbReference type="Proteomes" id="UP000606889"/>
    </source>
</evidence>
<dbReference type="PROSITE" id="PS51257">
    <property type="entry name" value="PROKAR_LIPOPROTEIN"/>
    <property type="match status" value="1"/>
</dbReference>
<evidence type="ECO:0000313" key="5">
    <source>
        <dbReference type="EMBL" id="MBC5647694.1"/>
    </source>
</evidence>
<name>A0ABR7EF81_9FIRM</name>
<feature type="domain" description="Leucine-binding protein" evidence="4">
    <location>
        <begin position="48"/>
        <end position="317"/>
    </location>
</feature>
<dbReference type="EMBL" id="JACOON010000002">
    <property type="protein sequence ID" value="MBC5647694.1"/>
    <property type="molecule type" value="Genomic_DNA"/>
</dbReference>
<keyword evidence="6" id="KW-1185">Reference proteome</keyword>
<protein>
    <submittedName>
        <fullName evidence="5">ABC transporter substrate-binding protein</fullName>
    </submittedName>
</protein>
<gene>
    <name evidence="5" type="ORF">H8S18_05050</name>
</gene>
<dbReference type="Proteomes" id="UP000606889">
    <property type="component" value="Unassembled WGS sequence"/>
</dbReference>
<evidence type="ECO:0000256" key="3">
    <source>
        <dbReference type="SAM" id="SignalP"/>
    </source>
</evidence>
<dbReference type="SUPFAM" id="SSF53822">
    <property type="entry name" value="Periplasmic binding protein-like I"/>
    <property type="match status" value="1"/>
</dbReference>
<evidence type="ECO:0000256" key="1">
    <source>
        <dbReference type="ARBA" id="ARBA00010062"/>
    </source>
</evidence>
<feature type="chain" id="PRO_5047248736" evidence="3">
    <location>
        <begin position="24"/>
        <end position="377"/>
    </location>
</feature>
<proteinExistence type="inferred from homology"/>
<dbReference type="InterPro" id="IPR051010">
    <property type="entry name" value="BCAA_transport"/>
</dbReference>
<keyword evidence="2 3" id="KW-0732">Signal</keyword>
<evidence type="ECO:0000259" key="4">
    <source>
        <dbReference type="Pfam" id="PF13458"/>
    </source>
</evidence>
<dbReference type="InterPro" id="IPR028082">
    <property type="entry name" value="Peripla_BP_I"/>
</dbReference>
<dbReference type="InterPro" id="IPR028081">
    <property type="entry name" value="Leu-bd"/>
</dbReference>
<comment type="similarity">
    <text evidence="1">Belongs to the leucine-binding protein family.</text>
</comment>
<sequence>MRTKNKRLISLACVLLTVLMLLAGCAQQAGQTDGVIKLVLLCDDSMGFGAQSYERGVWMAVDEYTGPNTVSLDIYESGDTFEDALKLNNEKAADPSVTAILSIQDYDVVDAAAKAMEENGKTFFALHGYLEDTVKRGYETFFPFSLNAEHLGYAMGLYAAQSGAKRIGCIHSDTSFEQQEATAFERALLRSEEGRTVSSLSEPFTSQEFYSEMEAWKALGIDTAYVPYYEPEWAADVLAVIKEELPDITLLSCFRIEDREVIERLGEANGIIMPAYYPVDRSGEYEEWAERFYERYGAEPDNEAVQGYDAAKLILAAYTGDNTSLARNIRENAPNAGGIGGNIVYDLLNGLPDPEDEAGPYDYEYLMMKDGVFTVVQ</sequence>
<accession>A0ABR7EF81</accession>
<dbReference type="PANTHER" id="PTHR30483">
    <property type="entry name" value="LEUCINE-SPECIFIC-BINDING PROTEIN"/>
    <property type="match status" value="1"/>
</dbReference>
<reference evidence="5 6" key="1">
    <citation type="submission" date="2020-08" db="EMBL/GenBank/DDBJ databases">
        <title>Genome public.</title>
        <authorList>
            <person name="Liu C."/>
            <person name="Sun Q."/>
        </authorList>
    </citation>
    <scope>NUCLEOTIDE SEQUENCE [LARGE SCALE GENOMIC DNA]</scope>
    <source>
        <strain evidence="5 6">NSJ-35</strain>
    </source>
</reference>
<dbReference type="RefSeq" id="WP_186857213.1">
    <property type="nucleotide sequence ID" value="NZ_JACOON010000002.1"/>
</dbReference>
<dbReference type="PANTHER" id="PTHR30483:SF6">
    <property type="entry name" value="PERIPLASMIC BINDING PROTEIN OF ABC TRANSPORTER FOR NATURAL AMINO ACIDS"/>
    <property type="match status" value="1"/>
</dbReference>
<dbReference type="Pfam" id="PF13458">
    <property type="entry name" value="Peripla_BP_6"/>
    <property type="match status" value="1"/>
</dbReference>
<evidence type="ECO:0000256" key="2">
    <source>
        <dbReference type="ARBA" id="ARBA00022729"/>
    </source>
</evidence>
<dbReference type="Gene3D" id="3.40.50.2300">
    <property type="match status" value="2"/>
</dbReference>